<dbReference type="Pfam" id="PF14322">
    <property type="entry name" value="SusD-like_3"/>
    <property type="match status" value="1"/>
</dbReference>
<comment type="subcellular location">
    <subcellularLocation>
        <location evidence="1">Cell outer membrane</location>
    </subcellularLocation>
</comment>
<evidence type="ECO:0000256" key="2">
    <source>
        <dbReference type="ARBA" id="ARBA00006275"/>
    </source>
</evidence>
<evidence type="ECO:0000313" key="9">
    <source>
        <dbReference type="EMBL" id="MBD1432969.1"/>
    </source>
</evidence>
<keyword evidence="3 6" id="KW-0732">Signal</keyword>
<reference evidence="9 10" key="1">
    <citation type="submission" date="2020-08" db="EMBL/GenBank/DDBJ databases">
        <title>Sphingobacterium sp. DN00404 isolated from aquaculture water.</title>
        <authorList>
            <person name="Zhang M."/>
        </authorList>
    </citation>
    <scope>NUCLEOTIDE SEQUENCE [LARGE SCALE GENOMIC DNA]</scope>
    <source>
        <strain evidence="9 10">DN00404</strain>
    </source>
</reference>
<evidence type="ECO:0000256" key="6">
    <source>
        <dbReference type="SAM" id="SignalP"/>
    </source>
</evidence>
<evidence type="ECO:0000259" key="8">
    <source>
        <dbReference type="Pfam" id="PF14322"/>
    </source>
</evidence>
<comment type="caution">
    <text evidence="9">The sequence shown here is derived from an EMBL/GenBank/DDBJ whole genome shotgun (WGS) entry which is preliminary data.</text>
</comment>
<dbReference type="SUPFAM" id="SSF48452">
    <property type="entry name" value="TPR-like"/>
    <property type="match status" value="1"/>
</dbReference>
<dbReference type="InterPro" id="IPR011990">
    <property type="entry name" value="TPR-like_helical_dom_sf"/>
</dbReference>
<protein>
    <submittedName>
        <fullName evidence="9">RagB/SusD family nutrient uptake outer membrane protein</fullName>
    </submittedName>
</protein>
<feature type="domain" description="SusD-like N-terminal" evidence="8">
    <location>
        <begin position="22"/>
        <end position="214"/>
    </location>
</feature>
<name>A0ABR7YNQ8_9SPHI</name>
<dbReference type="Gene3D" id="1.25.40.390">
    <property type="match status" value="1"/>
</dbReference>
<feature type="signal peptide" evidence="6">
    <location>
        <begin position="1"/>
        <end position="22"/>
    </location>
</feature>
<evidence type="ECO:0000256" key="3">
    <source>
        <dbReference type="ARBA" id="ARBA00022729"/>
    </source>
</evidence>
<accession>A0ABR7YNQ8</accession>
<keyword evidence="10" id="KW-1185">Reference proteome</keyword>
<dbReference type="InterPro" id="IPR012944">
    <property type="entry name" value="SusD_RagB_dom"/>
</dbReference>
<evidence type="ECO:0000256" key="4">
    <source>
        <dbReference type="ARBA" id="ARBA00023136"/>
    </source>
</evidence>
<evidence type="ECO:0000259" key="7">
    <source>
        <dbReference type="Pfam" id="PF07980"/>
    </source>
</evidence>
<dbReference type="Pfam" id="PF07980">
    <property type="entry name" value="SusD_RagB"/>
    <property type="match status" value="1"/>
</dbReference>
<feature type="chain" id="PRO_5046029416" evidence="6">
    <location>
        <begin position="23"/>
        <end position="617"/>
    </location>
</feature>
<evidence type="ECO:0000256" key="1">
    <source>
        <dbReference type="ARBA" id="ARBA00004442"/>
    </source>
</evidence>
<gene>
    <name evidence="9" type="ORF">H8B06_09040</name>
</gene>
<dbReference type="InterPro" id="IPR033985">
    <property type="entry name" value="SusD-like_N"/>
</dbReference>
<keyword evidence="5" id="KW-0998">Cell outer membrane</keyword>
<proteinExistence type="inferred from homology"/>
<comment type="similarity">
    <text evidence="2">Belongs to the SusD family.</text>
</comment>
<evidence type="ECO:0000313" key="10">
    <source>
        <dbReference type="Proteomes" id="UP000602759"/>
    </source>
</evidence>
<dbReference type="RefSeq" id="WP_190993944.1">
    <property type="nucleotide sequence ID" value="NZ_JACOIK010000005.1"/>
</dbReference>
<evidence type="ECO:0000256" key="5">
    <source>
        <dbReference type="ARBA" id="ARBA00023237"/>
    </source>
</evidence>
<dbReference type="PROSITE" id="PS51257">
    <property type="entry name" value="PROKAR_LIPOPROTEIN"/>
    <property type="match status" value="1"/>
</dbReference>
<dbReference type="Proteomes" id="UP000602759">
    <property type="component" value="Unassembled WGS sequence"/>
</dbReference>
<keyword evidence="4" id="KW-0472">Membrane</keyword>
<dbReference type="EMBL" id="JACOIK010000005">
    <property type="protein sequence ID" value="MBD1432969.1"/>
    <property type="molecule type" value="Genomic_DNA"/>
</dbReference>
<feature type="domain" description="RagB/SusD" evidence="7">
    <location>
        <begin position="340"/>
        <end position="617"/>
    </location>
</feature>
<organism evidence="9 10">
    <name type="scientific">Sphingobacterium micropteri</name>
    <dbReference type="NCBI Taxonomy" id="2763501"/>
    <lineage>
        <taxon>Bacteria</taxon>
        <taxon>Pseudomonadati</taxon>
        <taxon>Bacteroidota</taxon>
        <taxon>Sphingobacteriia</taxon>
        <taxon>Sphingobacteriales</taxon>
        <taxon>Sphingobacteriaceae</taxon>
        <taxon>Sphingobacterium</taxon>
    </lineage>
</organism>
<sequence>MKTLKISSLMLGLMLTVSSCSKFLEEQPRSSLTPDFFTTEQGIIAGLTAAYSGLRYQYGTQGGMSISSVGTDEATKGGDGNEEQINNYGVDILGAGHFQTPWNRNFTFINTCNGIVDYATGDNEALVAEAKFLRAQYYYGLVTMFGGVPLDLGSGPLKFTTTPTTTSVRNTAIEVFEAIVEDLKGAIEGLPAISTTPGRVGKAAAIHYLAKTYLAIACYYDYDYTNEINNDYNSTASVEGVNSAKAREFYQLALTTAKQILDNRGTYGVGLLADFADVNRAGNEHSIESLFTVERTTDYIFDESGAGASGGPEDGLKENRANFMFCAYYEGPDGDGTLLARTREYGRGWRRFVPTKYLIETVFADKVNDSRYYKSFQSLWSVNRVNDGVNHPDFGKPAIFMPGVASYAAAAPEIQQVIDKMQVEGSATAKQLIRYNGSFTRNMFPSSLKLADPNGEINDSSHRPFIVSKLSETILVAVEAAFKIGDNATAVAYINELRTRAAKGSVLNTHIPGLVNETQAIANMQISAGSLTLDFILDERSRELCCEQLRWFDLIRTNKLIPRLQAGYNAFGIADDTNFSGAAAANVRRFHHLRPIPQQQMDAMTGDNKAAYQNPGY</sequence>